<dbReference type="Proteomes" id="UP000023152">
    <property type="component" value="Unassembled WGS sequence"/>
</dbReference>
<dbReference type="InterPro" id="IPR015915">
    <property type="entry name" value="Kelch-typ_b-propeller"/>
</dbReference>
<dbReference type="AlphaFoldDB" id="X6LG06"/>
<keyword evidence="2" id="KW-1185">Reference proteome</keyword>
<dbReference type="Gene3D" id="2.120.10.80">
    <property type="entry name" value="Kelch-type beta propeller"/>
    <property type="match status" value="1"/>
</dbReference>
<organism evidence="1 2">
    <name type="scientific">Reticulomyxa filosa</name>
    <dbReference type="NCBI Taxonomy" id="46433"/>
    <lineage>
        <taxon>Eukaryota</taxon>
        <taxon>Sar</taxon>
        <taxon>Rhizaria</taxon>
        <taxon>Retaria</taxon>
        <taxon>Foraminifera</taxon>
        <taxon>Monothalamids</taxon>
        <taxon>Reticulomyxidae</taxon>
        <taxon>Reticulomyxa</taxon>
    </lineage>
</organism>
<dbReference type="Pfam" id="PF01344">
    <property type="entry name" value="Kelch_1"/>
    <property type="match status" value="1"/>
</dbReference>
<evidence type="ECO:0000313" key="2">
    <source>
        <dbReference type="Proteomes" id="UP000023152"/>
    </source>
</evidence>
<dbReference type="OrthoDB" id="8185403at2759"/>
<name>X6LG06_RETFI</name>
<evidence type="ECO:0000313" key="1">
    <source>
        <dbReference type="EMBL" id="ETN99669.1"/>
    </source>
</evidence>
<proteinExistence type="predicted"/>
<gene>
    <name evidence="1" type="ORF">RFI_37801</name>
</gene>
<protein>
    <submittedName>
        <fullName evidence="1">Uncharacterized protein</fullName>
    </submittedName>
</protein>
<dbReference type="SUPFAM" id="SSF117281">
    <property type="entry name" value="Kelch motif"/>
    <property type="match status" value="1"/>
</dbReference>
<feature type="non-terminal residue" evidence="1">
    <location>
        <position position="1"/>
    </location>
</feature>
<sequence length="124" mass="14853">AFSFLNISVFNLNTFQFIKHDILPIDIFINHHCFISKSENEEKYQMLLFCFSSGLSIKYDENNNTFRFHPLPICKDITLFKHYAYVCVNNVIFFFGGWNDRYTDVVISKSVYKYSIRENKWTTF</sequence>
<reference evidence="1 2" key="1">
    <citation type="journal article" date="2013" name="Curr. Biol.">
        <title>The Genome of the Foraminiferan Reticulomyxa filosa.</title>
        <authorList>
            <person name="Glockner G."/>
            <person name="Hulsmann N."/>
            <person name="Schleicher M."/>
            <person name="Noegel A.A."/>
            <person name="Eichinger L."/>
            <person name="Gallinger C."/>
            <person name="Pawlowski J."/>
            <person name="Sierra R."/>
            <person name="Euteneuer U."/>
            <person name="Pillet L."/>
            <person name="Moustafa A."/>
            <person name="Platzer M."/>
            <person name="Groth M."/>
            <person name="Szafranski K."/>
            <person name="Schliwa M."/>
        </authorList>
    </citation>
    <scope>NUCLEOTIDE SEQUENCE [LARGE SCALE GENOMIC DNA]</scope>
</reference>
<comment type="caution">
    <text evidence="1">The sequence shown here is derived from an EMBL/GenBank/DDBJ whole genome shotgun (WGS) entry which is preliminary data.</text>
</comment>
<dbReference type="InterPro" id="IPR006652">
    <property type="entry name" value="Kelch_1"/>
</dbReference>
<dbReference type="EMBL" id="ASPP01043279">
    <property type="protein sequence ID" value="ETN99669.1"/>
    <property type="molecule type" value="Genomic_DNA"/>
</dbReference>
<accession>X6LG06</accession>